<reference evidence="1" key="2">
    <citation type="journal article" date="2015" name="Data Brief">
        <title>Shoot transcriptome of the giant reed, Arundo donax.</title>
        <authorList>
            <person name="Barrero R.A."/>
            <person name="Guerrero F.D."/>
            <person name="Moolhuijzen P."/>
            <person name="Goolsby J.A."/>
            <person name="Tidwell J."/>
            <person name="Bellgard S.E."/>
            <person name="Bellgard M.I."/>
        </authorList>
    </citation>
    <scope>NUCLEOTIDE SEQUENCE</scope>
    <source>
        <tissue evidence="1">Shoot tissue taken approximately 20 cm above the soil surface</tissue>
    </source>
</reference>
<dbReference type="EMBL" id="GBRH01188049">
    <property type="protein sequence ID" value="JAE09847.1"/>
    <property type="molecule type" value="Transcribed_RNA"/>
</dbReference>
<sequence>MKHILINDISNSRFTEENIRTLEKVHDCVTIIILWSANTEIPARLLRNRTI</sequence>
<dbReference type="AlphaFoldDB" id="A0A0A9FBW0"/>
<name>A0A0A9FBW0_ARUDO</name>
<organism evidence="1">
    <name type="scientific">Arundo donax</name>
    <name type="common">Giant reed</name>
    <name type="synonym">Donax arundinaceus</name>
    <dbReference type="NCBI Taxonomy" id="35708"/>
    <lineage>
        <taxon>Eukaryota</taxon>
        <taxon>Viridiplantae</taxon>
        <taxon>Streptophyta</taxon>
        <taxon>Embryophyta</taxon>
        <taxon>Tracheophyta</taxon>
        <taxon>Spermatophyta</taxon>
        <taxon>Magnoliopsida</taxon>
        <taxon>Liliopsida</taxon>
        <taxon>Poales</taxon>
        <taxon>Poaceae</taxon>
        <taxon>PACMAD clade</taxon>
        <taxon>Arundinoideae</taxon>
        <taxon>Arundineae</taxon>
        <taxon>Arundo</taxon>
    </lineage>
</organism>
<protein>
    <submittedName>
        <fullName evidence="1">Uncharacterized protein</fullName>
    </submittedName>
</protein>
<evidence type="ECO:0000313" key="1">
    <source>
        <dbReference type="EMBL" id="JAE09847.1"/>
    </source>
</evidence>
<proteinExistence type="predicted"/>
<reference evidence="1" key="1">
    <citation type="submission" date="2014-09" db="EMBL/GenBank/DDBJ databases">
        <authorList>
            <person name="Magalhaes I.L.F."/>
            <person name="Oliveira U."/>
            <person name="Santos F.R."/>
            <person name="Vidigal T.H.D.A."/>
            <person name="Brescovit A.D."/>
            <person name="Santos A.J."/>
        </authorList>
    </citation>
    <scope>NUCLEOTIDE SEQUENCE</scope>
    <source>
        <tissue evidence="1">Shoot tissue taken approximately 20 cm above the soil surface</tissue>
    </source>
</reference>
<accession>A0A0A9FBW0</accession>